<evidence type="ECO:0000313" key="5">
    <source>
        <dbReference type="Proteomes" id="UP000179807"/>
    </source>
</evidence>
<evidence type="ECO:0000256" key="2">
    <source>
        <dbReference type="SAM" id="Phobius"/>
    </source>
</evidence>
<dbReference type="RefSeq" id="XP_068346929.1">
    <property type="nucleotide sequence ID" value="XM_068490594.1"/>
</dbReference>
<dbReference type="VEuPathDB" id="TrichDB:TRFO_02299"/>
<proteinExistence type="inferred from homology"/>
<dbReference type="EMBL" id="MLAK01001370">
    <property type="protein sequence ID" value="OHS93792.1"/>
    <property type="molecule type" value="Genomic_DNA"/>
</dbReference>
<gene>
    <name evidence="4" type="ORF">TRFO_02299</name>
</gene>
<dbReference type="Proteomes" id="UP000179807">
    <property type="component" value="Unassembled WGS sequence"/>
</dbReference>
<organism evidence="4 5">
    <name type="scientific">Tritrichomonas foetus</name>
    <dbReference type="NCBI Taxonomy" id="1144522"/>
    <lineage>
        <taxon>Eukaryota</taxon>
        <taxon>Metamonada</taxon>
        <taxon>Parabasalia</taxon>
        <taxon>Tritrichomonadida</taxon>
        <taxon>Tritrichomonadidae</taxon>
        <taxon>Tritrichomonas</taxon>
    </lineage>
</organism>
<dbReference type="PANTHER" id="PTHR11062:SF281">
    <property type="entry name" value="EXOSTOSIN-LIKE 2"/>
    <property type="match status" value="1"/>
</dbReference>
<dbReference type="OrthoDB" id="1924787at2759"/>
<dbReference type="GO" id="GO:0016757">
    <property type="term" value="F:glycosyltransferase activity"/>
    <property type="evidence" value="ECO:0007669"/>
    <property type="project" value="InterPro"/>
</dbReference>
<dbReference type="AlphaFoldDB" id="A0A1J4J2W0"/>
<dbReference type="InterPro" id="IPR040911">
    <property type="entry name" value="Exostosin_GT47"/>
</dbReference>
<keyword evidence="2" id="KW-0472">Membrane</keyword>
<sequence>MKETESFNLSSIQFHHLLFFISICIIIVFILCHQTPDFASLIYPVFQNITIHYSFLANNKPPILFYIYNITHHLDRKLIPSYIGHVNFPESISNVLMFDYYISHIIKNSDLFTSDAKNADIFLISTVLSMYYSLKMDYKNLTINIVKKKKPNLYKFHGLDYILLQNTFSSHKTPIQENDEMEFPGMISLGDILWEYSVTSPREALRNTVIPYASRSPYGLLSHERNISIYFLGTIDLPVHHGSDLGMKVRTGMKNIIHNFPGSLFIQTVRLHPQKAAELYGSKIQEYMRNSSFCLVPHGDSPSSKRLIDAIRSLCIPIILSDMIRFPFEEVFIDYKKFVIHVPMFSPEVIPHIINLYNKEIELNLRRNELIKVRRMFDVNVYARLVPGEQAWIWIWMHYIKITNIKSCMRRKLLKSIYYR</sequence>
<comment type="caution">
    <text evidence="4">The sequence shown here is derived from an EMBL/GenBank/DDBJ whole genome shotgun (WGS) entry which is preliminary data.</text>
</comment>
<feature type="transmembrane region" description="Helical" evidence="2">
    <location>
        <begin position="12"/>
        <end position="31"/>
    </location>
</feature>
<dbReference type="GeneID" id="94825298"/>
<name>A0A1J4J2W0_9EUKA</name>
<comment type="similarity">
    <text evidence="1">Belongs to the glycosyltransferase 47 family.</text>
</comment>
<evidence type="ECO:0000256" key="1">
    <source>
        <dbReference type="ARBA" id="ARBA00010271"/>
    </source>
</evidence>
<keyword evidence="2" id="KW-1133">Transmembrane helix</keyword>
<dbReference type="PANTHER" id="PTHR11062">
    <property type="entry name" value="EXOSTOSIN HEPARAN SULFATE GLYCOSYLTRANSFERASE -RELATED"/>
    <property type="match status" value="1"/>
</dbReference>
<evidence type="ECO:0000313" key="4">
    <source>
        <dbReference type="EMBL" id="OHS93792.1"/>
    </source>
</evidence>
<keyword evidence="5" id="KW-1185">Reference proteome</keyword>
<accession>A0A1J4J2W0</accession>
<evidence type="ECO:0000259" key="3">
    <source>
        <dbReference type="Pfam" id="PF03016"/>
    </source>
</evidence>
<reference evidence="4" key="1">
    <citation type="submission" date="2016-10" db="EMBL/GenBank/DDBJ databases">
        <authorList>
            <person name="Benchimol M."/>
            <person name="Almeida L.G."/>
            <person name="Vasconcelos A.T."/>
            <person name="Perreira-Neves A."/>
            <person name="Rosa I.A."/>
            <person name="Tasca T."/>
            <person name="Bogo M.R."/>
            <person name="de Souza W."/>
        </authorList>
    </citation>
    <scope>NUCLEOTIDE SEQUENCE [LARGE SCALE GENOMIC DNA]</scope>
    <source>
        <strain evidence="4">K</strain>
    </source>
</reference>
<keyword evidence="2" id="KW-0812">Transmembrane</keyword>
<dbReference type="InterPro" id="IPR004263">
    <property type="entry name" value="Exostosin"/>
</dbReference>
<protein>
    <submittedName>
        <fullName evidence="4">Exostosin family protein</fullName>
    </submittedName>
</protein>
<dbReference type="Pfam" id="PF03016">
    <property type="entry name" value="Exostosin_GT47"/>
    <property type="match status" value="1"/>
</dbReference>
<feature type="domain" description="Exostosin GT47" evidence="3">
    <location>
        <begin position="64"/>
        <end position="353"/>
    </location>
</feature>